<protein>
    <submittedName>
        <fullName evidence="7">MerR family transcriptional regulator</fullName>
    </submittedName>
</protein>
<dbReference type="Gene3D" id="1.10.1660.10">
    <property type="match status" value="1"/>
</dbReference>
<keyword evidence="9" id="KW-1185">Reference proteome</keyword>
<dbReference type="CDD" id="cd01106">
    <property type="entry name" value="HTH_TipAL-Mta"/>
    <property type="match status" value="1"/>
</dbReference>
<dbReference type="InterPro" id="IPR009061">
    <property type="entry name" value="DNA-bd_dom_put_sf"/>
</dbReference>
<dbReference type="SUPFAM" id="SSF89082">
    <property type="entry name" value="Antibiotic binding domain of TipA-like multidrug resistance regulators"/>
    <property type="match status" value="1"/>
</dbReference>
<evidence type="ECO:0000313" key="7">
    <source>
        <dbReference type="EMBL" id="OLF49323.1"/>
    </source>
</evidence>
<dbReference type="OrthoDB" id="9814833at2"/>
<name>A0A1Q8EBZ7_STRAI</name>
<keyword evidence="1" id="KW-0805">Transcription regulation</keyword>
<dbReference type="SMART" id="SM00422">
    <property type="entry name" value="HTH_MERR"/>
    <property type="match status" value="1"/>
</dbReference>
<evidence type="ECO:0000256" key="4">
    <source>
        <dbReference type="ARBA" id="ARBA00023163"/>
    </source>
</evidence>
<dbReference type="PRINTS" id="PR00040">
    <property type="entry name" value="HTHMERR"/>
</dbReference>
<dbReference type="PROSITE" id="PS50937">
    <property type="entry name" value="HTH_MERR_2"/>
    <property type="match status" value="1"/>
</dbReference>
<dbReference type="RefSeq" id="WP_075099656.1">
    <property type="nucleotide sequence ID" value="NZ_MSJL01000038.1"/>
</dbReference>
<dbReference type="Pfam" id="PF07739">
    <property type="entry name" value="TipAS"/>
    <property type="match status" value="1"/>
</dbReference>
<dbReference type="Proteomes" id="UP000186437">
    <property type="component" value="Unassembled WGS sequence"/>
</dbReference>
<dbReference type="Pfam" id="PF13411">
    <property type="entry name" value="MerR_1"/>
    <property type="match status" value="1"/>
</dbReference>
<dbReference type="Proteomes" id="UP000255213">
    <property type="component" value="Unassembled WGS sequence"/>
</dbReference>
<dbReference type="AlphaFoldDB" id="A0A1Q8EBZ7"/>
<organism evidence="7 9">
    <name type="scientific">Streptococcus acidominimus</name>
    <dbReference type="NCBI Taxonomy" id="1326"/>
    <lineage>
        <taxon>Bacteria</taxon>
        <taxon>Bacillati</taxon>
        <taxon>Bacillota</taxon>
        <taxon>Bacilli</taxon>
        <taxon>Lactobacillales</taxon>
        <taxon>Streptococcaceae</taxon>
        <taxon>Streptococcus</taxon>
    </lineage>
</organism>
<evidence type="ECO:0000256" key="3">
    <source>
        <dbReference type="ARBA" id="ARBA00023159"/>
    </source>
</evidence>
<proteinExistence type="predicted"/>
<feature type="coiled-coil region" evidence="5">
    <location>
        <begin position="77"/>
        <end position="104"/>
    </location>
</feature>
<dbReference type="InterPro" id="IPR000551">
    <property type="entry name" value="MerR-type_HTH_dom"/>
</dbReference>
<keyword evidence="3" id="KW-0010">Activator</keyword>
<feature type="domain" description="HTH merR-type" evidence="6">
    <location>
        <begin position="2"/>
        <end position="71"/>
    </location>
</feature>
<dbReference type="EMBL" id="MSJL01000038">
    <property type="protein sequence ID" value="OLF49323.1"/>
    <property type="molecule type" value="Genomic_DNA"/>
</dbReference>
<accession>A0A1Q8EBZ7</accession>
<dbReference type="Gene3D" id="1.10.490.50">
    <property type="entry name" value="Antibiotic binding domain of TipA-like multidrug resistance regulators"/>
    <property type="match status" value="1"/>
</dbReference>
<dbReference type="InterPro" id="IPR012925">
    <property type="entry name" value="TipAS_dom"/>
</dbReference>
<reference evidence="9" key="2">
    <citation type="submission" date="2016-12" db="EMBL/GenBank/DDBJ databases">
        <authorList>
            <person name="Gulvik C.A."/>
        </authorList>
    </citation>
    <scope>NUCLEOTIDE SEQUENCE [LARGE SCALE GENOMIC DNA]</scope>
    <source>
        <strain evidence="9">ATCC 51725</strain>
    </source>
</reference>
<evidence type="ECO:0000259" key="6">
    <source>
        <dbReference type="PROSITE" id="PS50937"/>
    </source>
</evidence>
<evidence type="ECO:0000313" key="8">
    <source>
        <dbReference type="EMBL" id="SUN07363.1"/>
    </source>
</evidence>
<dbReference type="InterPro" id="IPR047057">
    <property type="entry name" value="MerR_fam"/>
</dbReference>
<sequence>MTYSIRQLANLSSISTRTLRYYEEIGLLLPTHKNEGGYRFYGEQEVDRLQQILFYKERGFELKQIKDFLDRKDLDPLRSLEDHLADLHAKKERIEAMIENLMRTIQAQKGYRSMTASEKFQAFKDRLIQKNEATYGTELRERYGDEEVKQANQHFAQMSEENHQGWQELDQEIKQLLQKALAENWKPEDENRRKIVQLHKEWLQVTDKHYSATKHIGIAQLYIVDERFTAYYDEAQQGCVAFLTDSIRYWAKLID</sequence>
<keyword evidence="5" id="KW-0175">Coiled coil</keyword>
<dbReference type="SUPFAM" id="SSF46955">
    <property type="entry name" value="Putative DNA-binding domain"/>
    <property type="match status" value="1"/>
</dbReference>
<evidence type="ECO:0000256" key="5">
    <source>
        <dbReference type="SAM" id="Coils"/>
    </source>
</evidence>
<gene>
    <name evidence="8" type="primary">mta</name>
    <name evidence="7" type="ORF">BU200_07955</name>
    <name evidence="8" type="ORF">NCTC12957_01140</name>
</gene>
<evidence type="ECO:0000256" key="1">
    <source>
        <dbReference type="ARBA" id="ARBA00023015"/>
    </source>
</evidence>
<keyword evidence="4" id="KW-0804">Transcription</keyword>
<dbReference type="EMBL" id="UHEN01000001">
    <property type="protein sequence ID" value="SUN07363.1"/>
    <property type="molecule type" value="Genomic_DNA"/>
</dbReference>
<evidence type="ECO:0000313" key="9">
    <source>
        <dbReference type="Proteomes" id="UP000186437"/>
    </source>
</evidence>
<evidence type="ECO:0000313" key="10">
    <source>
        <dbReference type="Proteomes" id="UP000255213"/>
    </source>
</evidence>
<reference evidence="8 10" key="3">
    <citation type="submission" date="2018-06" db="EMBL/GenBank/DDBJ databases">
        <authorList>
            <consortium name="Pathogen Informatics"/>
            <person name="Doyle S."/>
        </authorList>
    </citation>
    <scope>NUCLEOTIDE SEQUENCE [LARGE SCALE GENOMIC DNA]</scope>
    <source>
        <strain evidence="8 10">NCTC12957</strain>
    </source>
</reference>
<evidence type="ECO:0000256" key="2">
    <source>
        <dbReference type="ARBA" id="ARBA00023125"/>
    </source>
</evidence>
<dbReference type="InterPro" id="IPR036244">
    <property type="entry name" value="TipA-like_antibiotic-bd"/>
</dbReference>
<dbReference type="PANTHER" id="PTHR30204">
    <property type="entry name" value="REDOX-CYCLING DRUG-SENSING TRANSCRIPTIONAL ACTIVATOR SOXR"/>
    <property type="match status" value="1"/>
</dbReference>
<reference evidence="7" key="1">
    <citation type="submission" date="2016-12" db="EMBL/GenBank/DDBJ databases">
        <authorList>
            <person name="Song W.-J."/>
            <person name="Kurnit D.M."/>
        </authorList>
    </citation>
    <scope>NUCLEOTIDE SEQUENCE [LARGE SCALE GENOMIC DNA]</scope>
    <source>
        <strain evidence="7">ATCC 51725</strain>
    </source>
</reference>
<dbReference type="GO" id="GO:0003700">
    <property type="term" value="F:DNA-binding transcription factor activity"/>
    <property type="evidence" value="ECO:0007669"/>
    <property type="project" value="InterPro"/>
</dbReference>
<dbReference type="PANTHER" id="PTHR30204:SF90">
    <property type="entry name" value="HTH-TYPE TRANSCRIPTIONAL ACTIVATOR MTA"/>
    <property type="match status" value="1"/>
</dbReference>
<dbReference type="GO" id="GO:0003677">
    <property type="term" value="F:DNA binding"/>
    <property type="evidence" value="ECO:0007669"/>
    <property type="project" value="UniProtKB-KW"/>
</dbReference>
<keyword evidence="2" id="KW-0238">DNA-binding</keyword>